<organism evidence="5 6">
    <name type="scientific">Crateriforma conspicua</name>
    <dbReference type="NCBI Taxonomy" id="2527996"/>
    <lineage>
        <taxon>Bacteria</taxon>
        <taxon>Pseudomonadati</taxon>
        <taxon>Planctomycetota</taxon>
        <taxon>Planctomycetia</taxon>
        <taxon>Planctomycetales</taxon>
        <taxon>Planctomycetaceae</taxon>
        <taxon>Crateriforma</taxon>
    </lineage>
</organism>
<dbReference type="Gene3D" id="3.40.720.10">
    <property type="entry name" value="Alkaline Phosphatase, subunit A"/>
    <property type="match status" value="1"/>
</dbReference>
<dbReference type="PANTHER" id="PTHR42693:SF53">
    <property type="entry name" value="ENDO-4-O-SULFATASE"/>
    <property type="match status" value="1"/>
</dbReference>
<dbReference type="EMBL" id="SJPZ01000002">
    <property type="protein sequence ID" value="TWU62614.1"/>
    <property type="molecule type" value="Genomic_DNA"/>
</dbReference>
<evidence type="ECO:0000259" key="4">
    <source>
        <dbReference type="Pfam" id="PF16347"/>
    </source>
</evidence>
<dbReference type="Gene3D" id="3.30.1120.10">
    <property type="match status" value="1"/>
</dbReference>
<dbReference type="PANTHER" id="PTHR42693">
    <property type="entry name" value="ARYLSULFATASE FAMILY MEMBER"/>
    <property type="match status" value="1"/>
</dbReference>
<gene>
    <name evidence="5" type="ORF">V7x_43490</name>
</gene>
<comment type="similarity">
    <text evidence="1">Belongs to the sulfatase family.</text>
</comment>
<keyword evidence="2" id="KW-0378">Hydrolase</keyword>
<name>A0A5C6FMV1_9PLAN</name>
<protein>
    <submittedName>
        <fullName evidence="5">Sulfatase</fullName>
    </submittedName>
</protein>
<sequence>MTSDNGARPHPSLNGHACNGPWRGTKRQIYEGVHRVPLIVRWPGMVGEGTTSDETVCLTDFFRTFATLLEHDVPDDAGEDSYDITDILLGEPHERPLREATVHHSVAGQFAIRKGDWKLIEGSGAGDHPPTKKGGIDVSTRTPTRDAQTGEWLRLDYFNLPAANAFQLYNLKDDPAEARDLSKENPEKVSELKALLCHYRESGRSR</sequence>
<evidence type="ECO:0000256" key="3">
    <source>
        <dbReference type="SAM" id="MobiDB-lite"/>
    </source>
</evidence>
<feature type="region of interest" description="Disordered" evidence="3">
    <location>
        <begin position="1"/>
        <end position="21"/>
    </location>
</feature>
<dbReference type="InterPro" id="IPR017850">
    <property type="entry name" value="Alkaline_phosphatase_core_sf"/>
</dbReference>
<evidence type="ECO:0000256" key="2">
    <source>
        <dbReference type="ARBA" id="ARBA00022801"/>
    </source>
</evidence>
<evidence type="ECO:0000256" key="1">
    <source>
        <dbReference type="ARBA" id="ARBA00008779"/>
    </source>
</evidence>
<accession>A0A5C6FMV1</accession>
<reference evidence="5 6" key="1">
    <citation type="submission" date="2019-02" db="EMBL/GenBank/DDBJ databases">
        <title>Deep-cultivation of Planctomycetes and their phenomic and genomic characterization uncovers novel biology.</title>
        <authorList>
            <person name="Wiegand S."/>
            <person name="Jogler M."/>
            <person name="Boedeker C."/>
            <person name="Pinto D."/>
            <person name="Vollmers J."/>
            <person name="Rivas-Marin E."/>
            <person name="Kohn T."/>
            <person name="Peeters S.H."/>
            <person name="Heuer A."/>
            <person name="Rast P."/>
            <person name="Oberbeckmann S."/>
            <person name="Bunk B."/>
            <person name="Jeske O."/>
            <person name="Meyerdierks A."/>
            <person name="Storesund J.E."/>
            <person name="Kallscheuer N."/>
            <person name="Luecker S."/>
            <person name="Lage O.M."/>
            <person name="Pohl T."/>
            <person name="Merkel B.J."/>
            <person name="Hornburger P."/>
            <person name="Mueller R.-W."/>
            <person name="Bruemmer F."/>
            <person name="Labrenz M."/>
            <person name="Spormann A.M."/>
            <person name="Op Den Camp H."/>
            <person name="Overmann J."/>
            <person name="Amann R."/>
            <person name="Jetten M.S.M."/>
            <person name="Mascher T."/>
            <person name="Medema M.H."/>
            <person name="Devos D.P."/>
            <person name="Kaster A.-K."/>
            <person name="Ovreas L."/>
            <person name="Rohde M."/>
            <person name="Galperin M.Y."/>
            <person name="Jogler C."/>
        </authorList>
    </citation>
    <scope>NUCLEOTIDE SEQUENCE [LARGE SCALE GENOMIC DNA]</scope>
    <source>
        <strain evidence="5 6">V7</strain>
    </source>
</reference>
<dbReference type="AlphaFoldDB" id="A0A5C6FMV1"/>
<dbReference type="SUPFAM" id="SSF53649">
    <property type="entry name" value="Alkaline phosphatase-like"/>
    <property type="match status" value="1"/>
</dbReference>
<proteinExistence type="inferred from homology"/>
<comment type="caution">
    <text evidence="5">The sequence shown here is derived from an EMBL/GenBank/DDBJ whole genome shotgun (WGS) entry which is preliminary data.</text>
</comment>
<feature type="region of interest" description="Disordered" evidence="3">
    <location>
        <begin position="121"/>
        <end position="145"/>
    </location>
</feature>
<dbReference type="GO" id="GO:0004065">
    <property type="term" value="F:arylsulfatase activity"/>
    <property type="evidence" value="ECO:0007669"/>
    <property type="project" value="TreeGrafter"/>
</dbReference>
<evidence type="ECO:0000313" key="6">
    <source>
        <dbReference type="Proteomes" id="UP000316476"/>
    </source>
</evidence>
<dbReference type="InterPro" id="IPR050738">
    <property type="entry name" value="Sulfatase"/>
</dbReference>
<feature type="domain" description="N-sulphoglucosamine sulphohydrolase C-terminal" evidence="4">
    <location>
        <begin position="26"/>
        <end position="120"/>
    </location>
</feature>
<dbReference type="Pfam" id="PF16347">
    <property type="entry name" value="SGSH_C"/>
    <property type="match status" value="1"/>
</dbReference>
<dbReference type="InterPro" id="IPR032506">
    <property type="entry name" value="SGSH_C"/>
</dbReference>
<dbReference type="Proteomes" id="UP000316476">
    <property type="component" value="Unassembled WGS sequence"/>
</dbReference>
<evidence type="ECO:0000313" key="5">
    <source>
        <dbReference type="EMBL" id="TWU62614.1"/>
    </source>
</evidence>